<protein>
    <submittedName>
        <fullName evidence="1">Uncharacterized protein</fullName>
    </submittedName>
</protein>
<dbReference type="AlphaFoldDB" id="A0A0A9CV25"/>
<reference evidence="1" key="1">
    <citation type="submission" date="2014-09" db="EMBL/GenBank/DDBJ databases">
        <authorList>
            <person name="Magalhaes I.L.F."/>
            <person name="Oliveira U."/>
            <person name="Santos F.R."/>
            <person name="Vidigal T.H.D.A."/>
            <person name="Brescovit A.D."/>
            <person name="Santos A.J."/>
        </authorList>
    </citation>
    <scope>NUCLEOTIDE SEQUENCE</scope>
    <source>
        <tissue evidence="1">Shoot tissue taken approximately 20 cm above the soil surface</tissue>
    </source>
</reference>
<name>A0A0A9CV25_ARUDO</name>
<reference evidence="1" key="2">
    <citation type="journal article" date="2015" name="Data Brief">
        <title>Shoot transcriptome of the giant reed, Arundo donax.</title>
        <authorList>
            <person name="Barrero R.A."/>
            <person name="Guerrero F.D."/>
            <person name="Moolhuijzen P."/>
            <person name="Goolsby J.A."/>
            <person name="Tidwell J."/>
            <person name="Bellgard S.E."/>
            <person name="Bellgard M.I."/>
        </authorList>
    </citation>
    <scope>NUCLEOTIDE SEQUENCE</scope>
    <source>
        <tissue evidence="1">Shoot tissue taken approximately 20 cm above the soil surface</tissue>
    </source>
</reference>
<proteinExistence type="predicted"/>
<evidence type="ECO:0000313" key="1">
    <source>
        <dbReference type="EMBL" id="JAD78288.1"/>
    </source>
</evidence>
<accession>A0A0A9CV25</accession>
<dbReference type="EMBL" id="GBRH01219607">
    <property type="protein sequence ID" value="JAD78288.1"/>
    <property type="molecule type" value="Transcribed_RNA"/>
</dbReference>
<sequence>MPLDRKFPTPNSIQSTNIEKSNPIYYHRTSSNQSTISYTRVEPNLMPSISLNRSAIYTS</sequence>
<organism evidence="1">
    <name type="scientific">Arundo donax</name>
    <name type="common">Giant reed</name>
    <name type="synonym">Donax arundinaceus</name>
    <dbReference type="NCBI Taxonomy" id="35708"/>
    <lineage>
        <taxon>Eukaryota</taxon>
        <taxon>Viridiplantae</taxon>
        <taxon>Streptophyta</taxon>
        <taxon>Embryophyta</taxon>
        <taxon>Tracheophyta</taxon>
        <taxon>Spermatophyta</taxon>
        <taxon>Magnoliopsida</taxon>
        <taxon>Liliopsida</taxon>
        <taxon>Poales</taxon>
        <taxon>Poaceae</taxon>
        <taxon>PACMAD clade</taxon>
        <taxon>Arundinoideae</taxon>
        <taxon>Arundineae</taxon>
        <taxon>Arundo</taxon>
    </lineage>
</organism>